<dbReference type="EMBL" id="SMAR01000027">
    <property type="protein sequence ID" value="TCT35279.1"/>
    <property type="molecule type" value="Genomic_DNA"/>
</dbReference>
<evidence type="ECO:0000313" key="2">
    <source>
        <dbReference type="EMBL" id="TCT35279.1"/>
    </source>
</evidence>
<evidence type="ECO:0008006" key="4">
    <source>
        <dbReference type="Google" id="ProtNLM"/>
    </source>
</evidence>
<evidence type="ECO:0000313" key="3">
    <source>
        <dbReference type="Proteomes" id="UP000295097"/>
    </source>
</evidence>
<organism evidence="2 3">
    <name type="scientific">Martelella mediterranea</name>
    <dbReference type="NCBI Taxonomy" id="293089"/>
    <lineage>
        <taxon>Bacteria</taxon>
        <taxon>Pseudomonadati</taxon>
        <taxon>Pseudomonadota</taxon>
        <taxon>Alphaproteobacteria</taxon>
        <taxon>Hyphomicrobiales</taxon>
        <taxon>Aurantimonadaceae</taxon>
        <taxon>Martelella</taxon>
    </lineage>
</organism>
<keyword evidence="1" id="KW-1133">Transmembrane helix</keyword>
<protein>
    <recommendedName>
        <fullName evidence="4">OpgC protein</fullName>
    </recommendedName>
</protein>
<dbReference type="RefSeq" id="WP_132313145.1">
    <property type="nucleotide sequence ID" value="NZ_SMAR01000027.1"/>
</dbReference>
<reference evidence="2 3" key="1">
    <citation type="submission" date="2019-03" db="EMBL/GenBank/DDBJ databases">
        <title>Freshwater and sediment microbial communities from various areas in North America, analyzing microbe dynamics in response to fracking.</title>
        <authorList>
            <person name="Lamendella R."/>
        </authorList>
    </citation>
    <scope>NUCLEOTIDE SEQUENCE [LARGE SCALE GENOMIC DNA]</scope>
    <source>
        <strain evidence="2 3">175.2</strain>
    </source>
</reference>
<accession>A0A4R3NM81</accession>
<dbReference type="OrthoDB" id="9775975at2"/>
<feature type="transmembrane region" description="Helical" evidence="1">
    <location>
        <begin position="57"/>
        <end position="74"/>
    </location>
</feature>
<dbReference type="PANTHER" id="PTHR38592">
    <property type="entry name" value="BLL4819 PROTEIN"/>
    <property type="match status" value="1"/>
</dbReference>
<feature type="transmembrane region" description="Helical" evidence="1">
    <location>
        <begin position="286"/>
        <end position="302"/>
    </location>
</feature>
<dbReference type="AlphaFoldDB" id="A0A4R3NM81"/>
<evidence type="ECO:0000256" key="1">
    <source>
        <dbReference type="SAM" id="Phobius"/>
    </source>
</evidence>
<dbReference type="InterPro" id="IPR014550">
    <property type="entry name" value="UCP028704_OpgC"/>
</dbReference>
<proteinExistence type="predicted"/>
<feature type="transmembrane region" description="Helical" evidence="1">
    <location>
        <begin position="95"/>
        <end position="118"/>
    </location>
</feature>
<keyword evidence="1" id="KW-0472">Membrane</keyword>
<feature type="transmembrane region" description="Helical" evidence="1">
    <location>
        <begin position="138"/>
        <end position="165"/>
    </location>
</feature>
<feature type="transmembrane region" description="Helical" evidence="1">
    <location>
        <begin position="314"/>
        <end position="338"/>
    </location>
</feature>
<dbReference type="PANTHER" id="PTHR38592:SF3">
    <property type="entry name" value="BLL4819 PROTEIN"/>
    <property type="match status" value="1"/>
</dbReference>
<comment type="caution">
    <text evidence="2">The sequence shown here is derived from an EMBL/GenBank/DDBJ whole genome shotgun (WGS) entry which is preliminary data.</text>
</comment>
<keyword evidence="3" id="KW-1185">Reference proteome</keyword>
<dbReference type="PIRSF" id="PIRSF028704">
    <property type="entry name" value="UPC028704"/>
    <property type="match status" value="1"/>
</dbReference>
<feature type="transmembrane region" description="Helical" evidence="1">
    <location>
        <begin position="207"/>
        <end position="228"/>
    </location>
</feature>
<dbReference type="Proteomes" id="UP000295097">
    <property type="component" value="Unassembled WGS sequence"/>
</dbReference>
<feature type="transmembrane region" description="Helical" evidence="1">
    <location>
        <begin position="350"/>
        <end position="368"/>
    </location>
</feature>
<keyword evidence="1" id="KW-0812">Transmembrane</keyword>
<dbReference type="Pfam" id="PF10129">
    <property type="entry name" value="OpgC_C"/>
    <property type="match status" value="1"/>
</dbReference>
<gene>
    <name evidence="2" type="ORF">EDC90_102717</name>
</gene>
<name>A0A4R3NM81_9HYPH</name>
<sequence length="383" mass="41887">MNKAAAPSGAVGTSVRGGRDSRIDVLRGLALITIFVDHVPGNLYSYYTFRMIGFSDAAEAFVLISGIAAGLAYSRHFQPGKTSSAIARILRRVRTIYLAHIFASLAAAVMIVGAWHIFGLDEFMASFGLKWLLQAPAAALAGLMLLTYQISYFNILPLYVVLFLFLPGLLLLGTCRIWLMLACSAALWLVARYFGLKLPSYPGEYTWFFNPLCWQFLFAIGLAVGIAAKKGRVLVGPHPALLGAAAAFIVFAAWWRLSGEYAFPWPDFVPDVLADTSKQTLGPARILHILAVAYILSCLPFLRRLFETKPFYPVMVMGQASLVTFVSGSLIAVVFQVMRVTVPLTLLADTLLLLAGLSGQFLLAQFLLRRSGRLLPLERVATA</sequence>
<feature type="transmembrane region" description="Helical" evidence="1">
    <location>
        <begin position="177"/>
        <end position="195"/>
    </location>
</feature>
<feature type="transmembrane region" description="Helical" evidence="1">
    <location>
        <begin position="240"/>
        <end position="257"/>
    </location>
</feature>
<feature type="transmembrane region" description="Helical" evidence="1">
    <location>
        <begin position="25"/>
        <end position="45"/>
    </location>
</feature>